<reference evidence="4" key="1">
    <citation type="journal article" date="2020" name="Stud. Mycol.">
        <title>101 Dothideomycetes genomes: a test case for predicting lifestyles and emergence of pathogens.</title>
        <authorList>
            <person name="Haridas S."/>
            <person name="Albert R."/>
            <person name="Binder M."/>
            <person name="Bloem J."/>
            <person name="Labutti K."/>
            <person name="Salamov A."/>
            <person name="Andreopoulos B."/>
            <person name="Baker S."/>
            <person name="Barry K."/>
            <person name="Bills G."/>
            <person name="Bluhm B."/>
            <person name="Cannon C."/>
            <person name="Castanera R."/>
            <person name="Culley D."/>
            <person name="Daum C."/>
            <person name="Ezra D."/>
            <person name="Gonzalez J."/>
            <person name="Henrissat B."/>
            <person name="Kuo A."/>
            <person name="Liang C."/>
            <person name="Lipzen A."/>
            <person name="Lutzoni F."/>
            <person name="Magnuson J."/>
            <person name="Mondo S."/>
            <person name="Nolan M."/>
            <person name="Ohm R."/>
            <person name="Pangilinan J."/>
            <person name="Park H.-J."/>
            <person name="Ramirez L."/>
            <person name="Alfaro M."/>
            <person name="Sun H."/>
            <person name="Tritt A."/>
            <person name="Yoshinaga Y."/>
            <person name="Zwiers L.-H."/>
            <person name="Turgeon B."/>
            <person name="Goodwin S."/>
            <person name="Spatafora J."/>
            <person name="Crous P."/>
            <person name="Grigoriev I."/>
        </authorList>
    </citation>
    <scope>NUCLEOTIDE SEQUENCE</scope>
    <source>
        <strain evidence="4">ATCC 36951</strain>
    </source>
</reference>
<dbReference type="EMBL" id="ML993605">
    <property type="protein sequence ID" value="KAF2164111.1"/>
    <property type="molecule type" value="Genomic_DNA"/>
</dbReference>
<dbReference type="PRINTS" id="PR00682">
    <property type="entry name" value="IPNSYNTHASE"/>
</dbReference>
<dbReference type="GO" id="GO:0016491">
    <property type="term" value="F:oxidoreductase activity"/>
    <property type="evidence" value="ECO:0007669"/>
    <property type="project" value="UniProtKB-KW"/>
</dbReference>
<proteinExistence type="inferred from homology"/>
<organism evidence="4 5">
    <name type="scientific">Zasmidium cellare ATCC 36951</name>
    <dbReference type="NCBI Taxonomy" id="1080233"/>
    <lineage>
        <taxon>Eukaryota</taxon>
        <taxon>Fungi</taxon>
        <taxon>Dikarya</taxon>
        <taxon>Ascomycota</taxon>
        <taxon>Pezizomycotina</taxon>
        <taxon>Dothideomycetes</taxon>
        <taxon>Dothideomycetidae</taxon>
        <taxon>Mycosphaerellales</taxon>
        <taxon>Mycosphaerellaceae</taxon>
        <taxon>Zasmidium</taxon>
    </lineage>
</organism>
<dbReference type="PANTHER" id="PTHR47990">
    <property type="entry name" value="2-OXOGLUTARATE (2OG) AND FE(II)-DEPENDENT OXYGENASE SUPERFAMILY PROTEIN-RELATED"/>
    <property type="match status" value="1"/>
</dbReference>
<evidence type="ECO:0000256" key="1">
    <source>
        <dbReference type="ARBA" id="ARBA00008056"/>
    </source>
</evidence>
<dbReference type="InterPro" id="IPR026992">
    <property type="entry name" value="DIOX_N"/>
</dbReference>
<name>A0A6A6CAM7_ZASCE</name>
<dbReference type="AlphaFoldDB" id="A0A6A6CAM7"/>
<keyword evidence="2" id="KW-0479">Metal-binding</keyword>
<dbReference type="InterPro" id="IPR044861">
    <property type="entry name" value="IPNS-like_FE2OG_OXY"/>
</dbReference>
<keyword evidence="2" id="KW-0560">Oxidoreductase</keyword>
<dbReference type="GO" id="GO:0046872">
    <property type="term" value="F:metal ion binding"/>
    <property type="evidence" value="ECO:0007669"/>
    <property type="project" value="UniProtKB-KW"/>
</dbReference>
<dbReference type="SUPFAM" id="SSF51197">
    <property type="entry name" value="Clavaminate synthase-like"/>
    <property type="match status" value="1"/>
</dbReference>
<dbReference type="InterPro" id="IPR050231">
    <property type="entry name" value="Iron_ascorbate_oxido_reductase"/>
</dbReference>
<dbReference type="InterPro" id="IPR005123">
    <property type="entry name" value="Oxoglu/Fe-dep_dioxygenase_dom"/>
</dbReference>
<dbReference type="InterPro" id="IPR027443">
    <property type="entry name" value="IPNS-like_sf"/>
</dbReference>
<keyword evidence="5" id="KW-1185">Reference proteome</keyword>
<evidence type="ECO:0000313" key="5">
    <source>
        <dbReference type="Proteomes" id="UP000799537"/>
    </source>
</evidence>
<evidence type="ECO:0000313" key="4">
    <source>
        <dbReference type="EMBL" id="KAF2164111.1"/>
    </source>
</evidence>
<feature type="domain" description="Fe2OG dioxygenase" evidence="3">
    <location>
        <begin position="184"/>
        <end position="302"/>
    </location>
</feature>
<gene>
    <name evidence="4" type="ORF">M409DRAFT_56823</name>
</gene>
<keyword evidence="2" id="KW-0408">Iron</keyword>
<evidence type="ECO:0000259" key="3">
    <source>
        <dbReference type="PROSITE" id="PS51471"/>
    </source>
</evidence>
<sequence>MGSIDQPPFPIVDFAKWHDPQGKDDRLSIAKSLVDGCRSHGSVYVINHGVSQELVSKAFDMSSRFYHLSDAVKEQVAHPPGMEIHRGWTKLGGENASNYSFDGLEKLKQSAAVPEKRECLDVGSDERPDMPNMWLPEQTLPGFRETIMDFHQEARGVVTAVLGALGLGIGLRDPDYFTNLHPPIRNHLRVLYSPPIPAAELESGAAKRMGTHTDFSPLAVIFQDDCGGLQMANPYKNDGVFTDVTPIESTCVLTLGQPFERWTNGFLKAVPHRVAIPPRADRFDGAERMTRGRLSLAYFADLVPDTVIEPLPECVDDGHPRLFDPVTIREIFQNGYKMMESRYGEKVSSS</sequence>
<dbReference type="Pfam" id="PF14226">
    <property type="entry name" value="DIOX_N"/>
    <property type="match status" value="1"/>
</dbReference>
<dbReference type="Pfam" id="PF03171">
    <property type="entry name" value="2OG-FeII_Oxy"/>
    <property type="match status" value="1"/>
</dbReference>
<dbReference type="GeneID" id="54566680"/>
<dbReference type="Gene3D" id="2.60.120.330">
    <property type="entry name" value="B-lactam Antibiotic, Isopenicillin N Synthase, Chain"/>
    <property type="match status" value="1"/>
</dbReference>
<comment type="similarity">
    <text evidence="1 2">Belongs to the iron/ascorbate-dependent oxidoreductase family.</text>
</comment>
<dbReference type="PROSITE" id="PS51471">
    <property type="entry name" value="FE2OG_OXY"/>
    <property type="match status" value="1"/>
</dbReference>
<evidence type="ECO:0000256" key="2">
    <source>
        <dbReference type="RuleBase" id="RU003682"/>
    </source>
</evidence>
<dbReference type="GO" id="GO:0044283">
    <property type="term" value="P:small molecule biosynthetic process"/>
    <property type="evidence" value="ECO:0007669"/>
    <property type="project" value="UniProtKB-ARBA"/>
</dbReference>
<dbReference type="RefSeq" id="XP_033665000.1">
    <property type="nucleotide sequence ID" value="XM_033813408.1"/>
</dbReference>
<dbReference type="Proteomes" id="UP000799537">
    <property type="component" value="Unassembled WGS sequence"/>
</dbReference>
<accession>A0A6A6CAM7</accession>
<dbReference type="OrthoDB" id="288590at2759"/>
<protein>
    <recommendedName>
        <fullName evidence="3">Fe2OG dioxygenase domain-containing protein</fullName>
    </recommendedName>
</protein>